<feature type="transmembrane region" description="Helical" evidence="6">
    <location>
        <begin position="135"/>
        <end position="153"/>
    </location>
</feature>
<comment type="function">
    <text evidence="6">Na(+)/H(+) antiporter that extrudes sodium in exchange for external protons.</text>
</comment>
<dbReference type="OrthoDB" id="9808135at2"/>
<keyword evidence="6" id="KW-0739">Sodium transport</keyword>
<dbReference type="Pfam" id="PF06965">
    <property type="entry name" value="Na_H_antiport_1"/>
    <property type="match status" value="1"/>
</dbReference>
<dbReference type="InterPro" id="IPR023171">
    <property type="entry name" value="Na/H_antiporter_dom_sf"/>
</dbReference>
<feature type="transmembrane region" description="Helical" evidence="6">
    <location>
        <begin position="309"/>
        <end position="327"/>
    </location>
</feature>
<keyword evidence="6" id="KW-0915">Sodium</keyword>
<evidence type="ECO:0000313" key="7">
    <source>
        <dbReference type="EMBL" id="ANU57817.1"/>
    </source>
</evidence>
<keyword evidence="2 6" id="KW-1003">Cell membrane</keyword>
<dbReference type="NCBIfam" id="TIGR00773">
    <property type="entry name" value="NhaA"/>
    <property type="match status" value="1"/>
</dbReference>
<dbReference type="GeneID" id="82187420"/>
<feature type="transmembrane region" description="Helical" evidence="6">
    <location>
        <begin position="214"/>
        <end position="245"/>
    </location>
</feature>
<gene>
    <name evidence="6" type="primary">nhaA</name>
    <name evidence="7" type="ORF">A4V03_09745</name>
</gene>
<feature type="transmembrane region" description="Helical" evidence="6">
    <location>
        <begin position="162"/>
        <end position="183"/>
    </location>
</feature>
<evidence type="ECO:0000256" key="4">
    <source>
        <dbReference type="ARBA" id="ARBA00022989"/>
    </source>
</evidence>
<dbReference type="PANTHER" id="PTHR30341">
    <property type="entry name" value="SODIUM ION/PROTON ANTIPORTER NHAA-RELATED"/>
    <property type="match status" value="1"/>
</dbReference>
<comment type="catalytic activity">
    <reaction evidence="6">
        <text>Na(+)(in) + 2 H(+)(out) = Na(+)(out) + 2 H(+)(in)</text>
        <dbReference type="Rhea" id="RHEA:29251"/>
        <dbReference type="ChEBI" id="CHEBI:15378"/>
        <dbReference type="ChEBI" id="CHEBI:29101"/>
    </reaction>
</comment>
<comment type="subcellular location">
    <subcellularLocation>
        <location evidence="1">Cell inner membrane</location>
        <topology evidence="1">Multi-pass membrane protein</topology>
    </subcellularLocation>
    <subcellularLocation>
        <location evidence="6">Cell membrane</location>
        <topology evidence="6">Multi-pass membrane protein</topology>
    </subcellularLocation>
</comment>
<keyword evidence="3 6" id="KW-0812">Transmembrane</keyword>
<proteinExistence type="inferred from homology"/>
<dbReference type="GO" id="GO:0006885">
    <property type="term" value="P:regulation of pH"/>
    <property type="evidence" value="ECO:0007669"/>
    <property type="project" value="UniProtKB-UniRule"/>
</dbReference>
<accession>A0A1C7H2Q0</accession>
<feature type="transmembrane region" description="Helical" evidence="6">
    <location>
        <begin position="339"/>
        <end position="361"/>
    </location>
</feature>
<dbReference type="PANTHER" id="PTHR30341:SF0">
    <property type="entry name" value="NA(+)_H(+) ANTIPORTER NHAA"/>
    <property type="match status" value="1"/>
</dbReference>
<name>A0A1C7H2Q0_9BACE</name>
<dbReference type="GO" id="GO:0005886">
    <property type="term" value="C:plasma membrane"/>
    <property type="evidence" value="ECO:0007669"/>
    <property type="project" value="UniProtKB-SubCell"/>
</dbReference>
<dbReference type="AlphaFoldDB" id="A0A1C7H2Q0"/>
<sequence>MTILRTMRNFSSMNITASILLFLAAISAAVIANSSVAPVYQAFLSHELHLQIGSFNLLSHGGENLRMIEFINDGLMTIFFLLVGLEIKRELLVGELSFFRKAALPFIAACGGMLVPVIIYMLICPPGSVGGQGSAIPMATDIAFSLGVLSLLGNRVPLSLKIFLTAFAVVDDIGGILVIAIFYSSHVSYGYLLVAALLYAFLYFIGKWGATNKIFFLVIGVVIWYLFLQSGIHSTISGVILAFVIPAKPRLNVGKYIEDIRRIIAGFPTMESGSIVLTNEQIARLKEVESASDRVISPLQSLEDNLHGAVNYLILPLFAFVNAGVVFSGGGELVGNVGIAVAAGLLFGKFIGIYSFTWLAIRTGLTPRPLGMNWMNLTGVALLGGIGFTVSLFIANLSFGTDYPVLLNQAKFGVLSGSILSGLLGYMVLRVVLAKGQGR</sequence>
<dbReference type="HAMAP" id="MF_01844">
    <property type="entry name" value="NhaA"/>
    <property type="match status" value="1"/>
</dbReference>
<feature type="transmembrane region" description="Helical" evidence="6">
    <location>
        <begin position="381"/>
        <end position="400"/>
    </location>
</feature>
<evidence type="ECO:0000256" key="6">
    <source>
        <dbReference type="HAMAP-Rule" id="MF_01844"/>
    </source>
</evidence>
<dbReference type="Gene3D" id="1.20.1530.10">
    <property type="entry name" value="Na+/H+ antiporter like domain"/>
    <property type="match status" value="1"/>
</dbReference>
<dbReference type="InterPro" id="IPR004670">
    <property type="entry name" value="NhaA"/>
</dbReference>
<feature type="transmembrane region" description="Helical" evidence="6">
    <location>
        <begin position="189"/>
        <end position="205"/>
    </location>
</feature>
<keyword evidence="8" id="KW-1185">Reference proteome</keyword>
<dbReference type="EMBL" id="CP015401">
    <property type="protein sequence ID" value="ANU57817.1"/>
    <property type="molecule type" value="Genomic_DNA"/>
</dbReference>
<keyword evidence="6" id="KW-0406">Ion transport</keyword>
<keyword evidence="5 6" id="KW-0472">Membrane</keyword>
<dbReference type="KEGG" id="bcae:A4V03_09745"/>
<evidence type="ECO:0000256" key="2">
    <source>
        <dbReference type="ARBA" id="ARBA00022475"/>
    </source>
</evidence>
<reference evidence="8" key="1">
    <citation type="submission" date="2016-04" db="EMBL/GenBank/DDBJ databases">
        <title>Complete Genome Sequences of Twelve Strains of a Stable Defined Moderately Diverse Mouse Microbiota 2 (sDMDMm2).</title>
        <authorList>
            <person name="Uchimura Y."/>
            <person name="Wyss M."/>
            <person name="Brugiroux S."/>
            <person name="Limenitakis J.P."/>
            <person name="Stecher B."/>
            <person name="McCoy K.D."/>
            <person name="Macpherson A.J."/>
        </authorList>
    </citation>
    <scope>NUCLEOTIDE SEQUENCE [LARGE SCALE GENOMIC DNA]</scope>
    <source>
        <strain evidence="8">I48</strain>
    </source>
</reference>
<keyword evidence="4 6" id="KW-1133">Transmembrane helix</keyword>
<feature type="transmembrane region" description="Helical" evidence="6">
    <location>
        <begin position="412"/>
        <end position="433"/>
    </location>
</feature>
<dbReference type="Proteomes" id="UP000092631">
    <property type="component" value="Chromosome"/>
</dbReference>
<feature type="transmembrane region" description="Helical" evidence="6">
    <location>
        <begin position="65"/>
        <end position="83"/>
    </location>
</feature>
<dbReference type="GO" id="GO:0015385">
    <property type="term" value="F:sodium:proton antiporter activity"/>
    <property type="evidence" value="ECO:0007669"/>
    <property type="project" value="UniProtKB-UniRule"/>
</dbReference>
<comment type="similarity">
    <text evidence="6">Belongs to the NhaA Na(+)/H(+) (TC 2.A.33) antiporter family.</text>
</comment>
<evidence type="ECO:0000256" key="3">
    <source>
        <dbReference type="ARBA" id="ARBA00022692"/>
    </source>
</evidence>
<evidence type="ECO:0000313" key="8">
    <source>
        <dbReference type="Proteomes" id="UP000092631"/>
    </source>
</evidence>
<organism evidence="7 8">
    <name type="scientific">Bacteroides caecimuris</name>
    <dbReference type="NCBI Taxonomy" id="1796613"/>
    <lineage>
        <taxon>Bacteria</taxon>
        <taxon>Pseudomonadati</taxon>
        <taxon>Bacteroidota</taxon>
        <taxon>Bacteroidia</taxon>
        <taxon>Bacteroidales</taxon>
        <taxon>Bacteroidaceae</taxon>
        <taxon>Bacteroides</taxon>
    </lineage>
</organism>
<evidence type="ECO:0000256" key="1">
    <source>
        <dbReference type="ARBA" id="ARBA00004429"/>
    </source>
</evidence>
<keyword evidence="6" id="KW-0813">Transport</keyword>
<feature type="transmembrane region" description="Helical" evidence="6">
    <location>
        <begin position="103"/>
        <end position="123"/>
    </location>
</feature>
<keyword evidence="6" id="KW-0050">Antiport</keyword>
<evidence type="ECO:0000256" key="5">
    <source>
        <dbReference type="ARBA" id="ARBA00023136"/>
    </source>
</evidence>
<dbReference type="RefSeq" id="WP_065538777.1">
    <property type="nucleotide sequence ID" value="NZ_CAPDLJ010000023.1"/>
</dbReference>
<protein>
    <recommendedName>
        <fullName evidence="6">Na(+)/H(+) antiporter NhaA</fullName>
    </recommendedName>
    <alternativeName>
        <fullName evidence="6">Sodium/proton antiporter NhaA</fullName>
    </alternativeName>
</protein>